<comment type="caution">
    <text evidence="3">The sequence shown here is derived from an EMBL/GenBank/DDBJ whole genome shotgun (WGS) entry which is preliminary data.</text>
</comment>
<dbReference type="GO" id="GO:0003677">
    <property type="term" value="F:DNA binding"/>
    <property type="evidence" value="ECO:0007669"/>
    <property type="project" value="UniProtKB-KW"/>
</dbReference>
<keyword evidence="4" id="KW-1185">Reference proteome</keyword>
<feature type="domain" description="HTH CENPB-type" evidence="2">
    <location>
        <begin position="21"/>
        <end position="75"/>
    </location>
</feature>
<evidence type="ECO:0000313" key="4">
    <source>
        <dbReference type="Proteomes" id="UP000709295"/>
    </source>
</evidence>
<name>A0A8J5ILG4_9STRA</name>
<evidence type="ECO:0000256" key="1">
    <source>
        <dbReference type="ARBA" id="ARBA00023125"/>
    </source>
</evidence>
<dbReference type="Proteomes" id="UP000709295">
    <property type="component" value="Unassembled WGS sequence"/>
</dbReference>
<dbReference type="InterPro" id="IPR006600">
    <property type="entry name" value="HTH_CenpB_DNA-bd_dom"/>
</dbReference>
<proteinExistence type="predicted"/>
<keyword evidence="1" id="KW-0238">DNA-binding</keyword>
<dbReference type="Pfam" id="PF03221">
    <property type="entry name" value="HTH_Tnp_Tc5"/>
    <property type="match status" value="1"/>
</dbReference>
<evidence type="ECO:0000259" key="2">
    <source>
        <dbReference type="Pfam" id="PF03221"/>
    </source>
</evidence>
<sequence length="94" mass="10474">KNLRRLGDATVLPRDAEAYFVLWVNSLRKDGAPVSRLMLQLQSKEVAAESNRADKFAVSPTGIKLFLRKHRLSLRARTRQGQTMGGLIAALLKS</sequence>
<reference evidence="3" key="1">
    <citation type="submission" date="2021-01" db="EMBL/GenBank/DDBJ databases">
        <title>Phytophthora aleatoria, a newly-described species from Pinus radiata is distinct from Phytophthora cactorum isolates based on comparative genomics.</title>
        <authorList>
            <person name="Mcdougal R."/>
            <person name="Panda P."/>
            <person name="Williams N."/>
            <person name="Studholme D.J."/>
        </authorList>
    </citation>
    <scope>NUCLEOTIDE SEQUENCE</scope>
    <source>
        <strain evidence="3">NZFS 4037</strain>
    </source>
</reference>
<gene>
    <name evidence="3" type="ORF">JG688_00014096</name>
</gene>
<organism evidence="3 4">
    <name type="scientific">Phytophthora aleatoria</name>
    <dbReference type="NCBI Taxonomy" id="2496075"/>
    <lineage>
        <taxon>Eukaryota</taxon>
        <taxon>Sar</taxon>
        <taxon>Stramenopiles</taxon>
        <taxon>Oomycota</taxon>
        <taxon>Peronosporomycetes</taxon>
        <taxon>Peronosporales</taxon>
        <taxon>Peronosporaceae</taxon>
        <taxon>Phytophthora</taxon>
    </lineage>
</organism>
<evidence type="ECO:0000313" key="3">
    <source>
        <dbReference type="EMBL" id="KAG6950589.1"/>
    </source>
</evidence>
<accession>A0A8J5ILG4</accession>
<protein>
    <recommendedName>
        <fullName evidence="2">HTH CENPB-type domain-containing protein</fullName>
    </recommendedName>
</protein>
<dbReference type="AlphaFoldDB" id="A0A8J5ILG4"/>
<feature type="non-terminal residue" evidence="3">
    <location>
        <position position="1"/>
    </location>
</feature>
<dbReference type="EMBL" id="JAENGY010001285">
    <property type="protein sequence ID" value="KAG6950589.1"/>
    <property type="molecule type" value="Genomic_DNA"/>
</dbReference>